<evidence type="ECO:0000313" key="1">
    <source>
        <dbReference type="EMBL" id="VAX39754.1"/>
    </source>
</evidence>
<dbReference type="EMBL" id="UOGK01000284">
    <property type="protein sequence ID" value="VAX39754.1"/>
    <property type="molecule type" value="Genomic_DNA"/>
</dbReference>
<dbReference type="AlphaFoldDB" id="A0A3B1DUI2"/>
<gene>
    <name evidence="1" type="ORF">MNBD_PLANCTO03-2243</name>
</gene>
<name>A0A3B1DUI2_9ZZZZ</name>
<accession>A0A3B1DUI2</accession>
<reference evidence="1" key="1">
    <citation type="submission" date="2018-06" db="EMBL/GenBank/DDBJ databases">
        <authorList>
            <person name="Zhirakovskaya E."/>
        </authorList>
    </citation>
    <scope>NUCLEOTIDE SEQUENCE</scope>
</reference>
<protein>
    <submittedName>
        <fullName evidence="1">Uncharacterized protein</fullName>
    </submittedName>
</protein>
<organism evidence="1">
    <name type="scientific">hydrothermal vent metagenome</name>
    <dbReference type="NCBI Taxonomy" id="652676"/>
    <lineage>
        <taxon>unclassified sequences</taxon>
        <taxon>metagenomes</taxon>
        <taxon>ecological metagenomes</taxon>
    </lineage>
</organism>
<proteinExistence type="predicted"/>
<sequence>MRVCAHDSSNKHIETVCLTHFAHRDFDDFRSRRIEHDLRMFHLLARLDKKVHIIAVVWGTRCVVD</sequence>